<dbReference type="EMBL" id="BEHY01000030">
    <property type="protein sequence ID" value="GBD09192.1"/>
    <property type="molecule type" value="Genomic_DNA"/>
</dbReference>
<keyword evidence="8 11" id="KW-0479">Metal-binding</keyword>
<dbReference type="Pfam" id="PF00682">
    <property type="entry name" value="HMGL-like"/>
    <property type="match status" value="1"/>
</dbReference>
<evidence type="ECO:0000256" key="1">
    <source>
        <dbReference type="ARBA" id="ARBA00004689"/>
    </source>
</evidence>
<comment type="catalytic activity">
    <reaction evidence="11">
        <text>3-methyl-2-oxobutanoate + acetyl-CoA + H2O = (2S)-2-isopropylmalate + CoA + H(+)</text>
        <dbReference type="Rhea" id="RHEA:21524"/>
        <dbReference type="ChEBI" id="CHEBI:1178"/>
        <dbReference type="ChEBI" id="CHEBI:11851"/>
        <dbReference type="ChEBI" id="CHEBI:15377"/>
        <dbReference type="ChEBI" id="CHEBI:15378"/>
        <dbReference type="ChEBI" id="CHEBI:57287"/>
        <dbReference type="ChEBI" id="CHEBI:57288"/>
        <dbReference type="EC" id="2.3.3.13"/>
    </reaction>
</comment>
<dbReference type="SMART" id="SM00917">
    <property type="entry name" value="LeuA_dimer"/>
    <property type="match status" value="1"/>
</dbReference>
<comment type="caution">
    <text evidence="13">The sequence shown here is derived from an EMBL/GenBank/DDBJ whole genome shotgun (WGS) entry which is preliminary data.</text>
</comment>
<dbReference type="GO" id="GO:0009098">
    <property type="term" value="P:L-leucine biosynthetic process"/>
    <property type="evidence" value="ECO:0007669"/>
    <property type="project" value="UniProtKB-UniRule"/>
</dbReference>
<dbReference type="PANTHER" id="PTHR10277:SF9">
    <property type="entry name" value="2-ISOPROPYLMALATE SYNTHASE 1, CHLOROPLASTIC-RELATED"/>
    <property type="match status" value="1"/>
</dbReference>
<dbReference type="InterPro" id="IPR036230">
    <property type="entry name" value="LeuA_allosteric_dom_sf"/>
</dbReference>
<dbReference type="GO" id="GO:0030145">
    <property type="term" value="F:manganese ion binding"/>
    <property type="evidence" value="ECO:0007669"/>
    <property type="project" value="UniProtKB-UniRule"/>
</dbReference>
<dbReference type="PROSITE" id="PS50991">
    <property type="entry name" value="PYR_CT"/>
    <property type="match status" value="1"/>
</dbReference>
<evidence type="ECO:0000256" key="9">
    <source>
        <dbReference type="ARBA" id="ARBA00023211"/>
    </source>
</evidence>
<evidence type="ECO:0000259" key="12">
    <source>
        <dbReference type="PROSITE" id="PS50991"/>
    </source>
</evidence>
<dbReference type="InterPro" id="IPR054691">
    <property type="entry name" value="LeuA/HCS_post-cat"/>
</dbReference>
<dbReference type="UniPathway" id="UPA00048">
    <property type="reaction ID" value="UER00070"/>
</dbReference>
<reference evidence="14" key="1">
    <citation type="submission" date="2017-09" db="EMBL/GenBank/DDBJ databases">
        <title>Metaegenomics of thermophilic ammonia-oxidizing enrichment culture.</title>
        <authorList>
            <person name="Kato S."/>
            <person name="Suzuki K."/>
        </authorList>
    </citation>
    <scope>NUCLEOTIDE SEQUENCE [LARGE SCALE GENOMIC DNA]</scope>
</reference>
<dbReference type="InterPro" id="IPR005671">
    <property type="entry name" value="LeuA_bact_synth"/>
</dbReference>
<feature type="binding site" evidence="11">
    <location>
        <position position="212"/>
    </location>
    <ligand>
        <name>Mn(2+)</name>
        <dbReference type="ChEBI" id="CHEBI:29035"/>
    </ligand>
</feature>
<dbReference type="FunFam" id="3.20.20.70:FF:000010">
    <property type="entry name" value="2-isopropylmalate synthase"/>
    <property type="match status" value="1"/>
</dbReference>
<evidence type="ECO:0000256" key="3">
    <source>
        <dbReference type="ARBA" id="ARBA00012973"/>
    </source>
</evidence>
<dbReference type="Gene3D" id="3.20.20.70">
    <property type="entry name" value="Aldolase class I"/>
    <property type="match status" value="1"/>
</dbReference>
<evidence type="ECO:0000256" key="10">
    <source>
        <dbReference type="ARBA" id="ARBA00023304"/>
    </source>
</evidence>
<dbReference type="Gene3D" id="1.10.238.260">
    <property type="match status" value="1"/>
</dbReference>
<dbReference type="Gene3D" id="3.30.160.270">
    <property type="match status" value="1"/>
</dbReference>
<gene>
    <name evidence="11 13" type="primary">leuA</name>
    <name evidence="13" type="ORF">HRbin22_01441</name>
</gene>
<protein>
    <recommendedName>
        <fullName evidence="4 11">2-isopropylmalate synthase</fullName>
        <ecNumber evidence="3 11">2.3.3.13</ecNumber>
    </recommendedName>
    <alternativeName>
        <fullName evidence="11">Alpha-IPM synthase</fullName>
    </alternativeName>
    <alternativeName>
        <fullName evidence="11">Alpha-isopropylmalate synthase</fullName>
    </alternativeName>
</protein>
<comment type="subunit">
    <text evidence="11">Homodimer.</text>
</comment>
<comment type="function">
    <text evidence="11">Catalyzes the condensation of the acetyl group of acetyl-CoA with 3-methyl-2-oxobutanoate (2-ketoisovalerate) to form 3-carboxy-3-hydroxy-4-methylpentanoate (2-isopropylmalate).</text>
</comment>
<evidence type="ECO:0000256" key="8">
    <source>
        <dbReference type="ARBA" id="ARBA00022723"/>
    </source>
</evidence>
<keyword evidence="6 11" id="KW-0028">Amino-acid biosynthesis</keyword>
<keyword evidence="11" id="KW-0963">Cytoplasm</keyword>
<dbReference type="SUPFAM" id="SSF110921">
    <property type="entry name" value="2-isopropylmalate synthase LeuA, allosteric (dimerisation) domain"/>
    <property type="match status" value="1"/>
</dbReference>
<dbReference type="InterPro" id="IPR013709">
    <property type="entry name" value="2-isopropylmalate_synth_dimer"/>
</dbReference>
<dbReference type="HAMAP" id="MF_01025">
    <property type="entry name" value="LeuA_type1"/>
    <property type="match status" value="1"/>
</dbReference>
<evidence type="ECO:0000256" key="11">
    <source>
        <dbReference type="HAMAP-Rule" id="MF_01025"/>
    </source>
</evidence>
<dbReference type="NCBIfam" id="NF002086">
    <property type="entry name" value="PRK00915.1-3"/>
    <property type="match status" value="1"/>
</dbReference>
<comment type="cofactor">
    <cofactor evidence="11">
        <name>Mn(2+)</name>
        <dbReference type="ChEBI" id="CHEBI:29035"/>
    </cofactor>
</comment>
<dbReference type="AlphaFoldDB" id="A0A2H5Y703"/>
<dbReference type="InterPro" id="IPR000891">
    <property type="entry name" value="PYR_CT"/>
</dbReference>
<dbReference type="Pfam" id="PF08502">
    <property type="entry name" value="LeuA_dimer"/>
    <property type="match status" value="1"/>
</dbReference>
<keyword evidence="10 11" id="KW-0100">Branched-chain amino acid biosynthesis</keyword>
<evidence type="ECO:0000256" key="6">
    <source>
        <dbReference type="ARBA" id="ARBA00022605"/>
    </source>
</evidence>
<keyword evidence="7 11" id="KW-0808">Transferase</keyword>
<dbReference type="CDD" id="cd07940">
    <property type="entry name" value="DRE_TIM_IPMS"/>
    <property type="match status" value="1"/>
</dbReference>
<comment type="pathway">
    <text evidence="1 11">Amino-acid biosynthesis; L-leucine biosynthesis; L-leucine from 3-methyl-2-oxobutanoate: step 1/4.</text>
</comment>
<keyword evidence="9 11" id="KW-0464">Manganese</keyword>
<dbReference type="PANTHER" id="PTHR10277">
    <property type="entry name" value="HOMOCITRATE SYNTHASE-RELATED"/>
    <property type="match status" value="1"/>
</dbReference>
<dbReference type="GO" id="GO:0003852">
    <property type="term" value="F:2-isopropylmalate synthase activity"/>
    <property type="evidence" value="ECO:0007669"/>
    <property type="project" value="UniProtKB-UniRule"/>
</dbReference>
<comment type="similarity">
    <text evidence="2 11">Belongs to the alpha-IPM synthase/homocitrate synthase family. LeuA type 1 subfamily.</text>
</comment>
<sequence length="528" mass="57497">MEPDVVRIFDTTLRDGEQSPGATLTVEEKLEIARQLVRLGVDIIEAGFPIASPGDFEAVRRIAREIGPLGKERPNGPPVIAGLARANKEDIDACWEAVREAPRPRIHVFLATSDIHLQYKLRMTREECLARIREMVAYARSLCDDVEFSPEDAGRTDRDFLMQALTAAVEAGATTLNIPDTVGYTTPEEFGGLFAEIRRRVPGVERVILSAHCHNDLGLATANTLAAIRNGARQVEVTVNGIGERAGNTALEEVVMALHTRRDVFGVRTYIDTTQIYRTSRLVSALTGIPVQPNKAIVGANAFAHEAGIHQDGMLKNPLTYEIMRPETVGVPESRLVLGKHSGRHAFRVRLEQMGYHLPPDAFEEAFRRFKALCDRKKYVTDFDLEAMMADFTQSSGQGWRLDMLQVTCGTPLIATATVRLVGPDGEVRVGTGTGNGPVDAAYRAIEAALGVQARLLEFNVHAVTPGRDAVGRVFIQVEDPQTGALAGGFGADTDIVVAAAKAYLHAVLRLSRAPQTAPAERMSIPVP</sequence>
<feature type="region of interest" description="Regulatory domain" evidence="11">
    <location>
        <begin position="401"/>
        <end position="528"/>
    </location>
</feature>
<evidence type="ECO:0000256" key="2">
    <source>
        <dbReference type="ARBA" id="ARBA00009396"/>
    </source>
</evidence>
<dbReference type="Pfam" id="PF22617">
    <property type="entry name" value="HCS_D2"/>
    <property type="match status" value="1"/>
</dbReference>
<evidence type="ECO:0000256" key="7">
    <source>
        <dbReference type="ARBA" id="ARBA00022679"/>
    </source>
</evidence>
<dbReference type="PROSITE" id="PS00816">
    <property type="entry name" value="AIPM_HOMOCIT_SYNTH_2"/>
    <property type="match status" value="1"/>
</dbReference>
<dbReference type="FunFam" id="1.10.238.260:FF:000001">
    <property type="entry name" value="2-isopropylmalate synthase"/>
    <property type="match status" value="1"/>
</dbReference>
<accession>A0A2H5Y703</accession>
<evidence type="ECO:0000256" key="4">
    <source>
        <dbReference type="ARBA" id="ARBA00018198"/>
    </source>
</evidence>
<name>A0A2H5Y703_9CHLR</name>
<feature type="binding site" evidence="11">
    <location>
        <position position="15"/>
    </location>
    <ligand>
        <name>Mn(2+)</name>
        <dbReference type="ChEBI" id="CHEBI:29035"/>
    </ligand>
</feature>
<dbReference type="InterPro" id="IPR002034">
    <property type="entry name" value="AIPM/Hcit_synth_CS"/>
</dbReference>
<feature type="domain" description="Pyruvate carboxyltransferase" evidence="12">
    <location>
        <begin position="6"/>
        <end position="277"/>
    </location>
</feature>
<dbReference type="GO" id="GO:0003985">
    <property type="term" value="F:acetyl-CoA C-acetyltransferase activity"/>
    <property type="evidence" value="ECO:0007669"/>
    <property type="project" value="UniProtKB-UniRule"/>
</dbReference>
<dbReference type="InterPro" id="IPR050073">
    <property type="entry name" value="2-IPM_HCS-like"/>
</dbReference>
<organism evidence="13 14">
    <name type="scientific">Candidatus Thermoflexus japonica</name>
    <dbReference type="NCBI Taxonomy" id="2035417"/>
    <lineage>
        <taxon>Bacteria</taxon>
        <taxon>Bacillati</taxon>
        <taxon>Chloroflexota</taxon>
        <taxon>Thermoflexia</taxon>
        <taxon>Thermoflexales</taxon>
        <taxon>Thermoflexaceae</taxon>
        <taxon>Thermoflexus</taxon>
    </lineage>
</organism>
<dbReference type="SUPFAM" id="SSF51569">
    <property type="entry name" value="Aldolase"/>
    <property type="match status" value="1"/>
</dbReference>
<dbReference type="Proteomes" id="UP000236642">
    <property type="component" value="Unassembled WGS sequence"/>
</dbReference>
<feature type="binding site" evidence="11">
    <location>
        <position position="248"/>
    </location>
    <ligand>
        <name>Mn(2+)</name>
        <dbReference type="ChEBI" id="CHEBI:29035"/>
    </ligand>
</feature>
<dbReference type="EC" id="2.3.3.13" evidence="3 11"/>
<feature type="binding site" evidence="11">
    <location>
        <position position="214"/>
    </location>
    <ligand>
        <name>Mn(2+)</name>
        <dbReference type="ChEBI" id="CHEBI:29035"/>
    </ligand>
</feature>
<dbReference type="NCBIfam" id="TIGR00973">
    <property type="entry name" value="leuA_bact"/>
    <property type="match status" value="1"/>
</dbReference>
<dbReference type="GO" id="GO:0005737">
    <property type="term" value="C:cytoplasm"/>
    <property type="evidence" value="ECO:0007669"/>
    <property type="project" value="UniProtKB-UniRule"/>
</dbReference>
<evidence type="ECO:0000313" key="14">
    <source>
        <dbReference type="Proteomes" id="UP000236642"/>
    </source>
</evidence>
<dbReference type="InterPro" id="IPR013785">
    <property type="entry name" value="Aldolase_TIM"/>
</dbReference>
<keyword evidence="5 11" id="KW-0432">Leucine biosynthesis</keyword>
<evidence type="ECO:0000256" key="5">
    <source>
        <dbReference type="ARBA" id="ARBA00022430"/>
    </source>
</evidence>
<dbReference type="PROSITE" id="PS00815">
    <property type="entry name" value="AIPM_HOMOCIT_SYNTH_1"/>
    <property type="match status" value="1"/>
</dbReference>
<keyword evidence="13" id="KW-0012">Acyltransferase</keyword>
<evidence type="ECO:0000313" key="13">
    <source>
        <dbReference type="EMBL" id="GBD09192.1"/>
    </source>
</evidence>
<proteinExistence type="inferred from homology"/>